<evidence type="ECO:0000313" key="1">
    <source>
        <dbReference type="EMBL" id="KAK2023417.1"/>
    </source>
</evidence>
<dbReference type="EMBL" id="MU843000">
    <property type="protein sequence ID" value="KAK2023417.1"/>
    <property type="molecule type" value="Genomic_DNA"/>
</dbReference>
<reference evidence="1" key="1">
    <citation type="submission" date="2021-06" db="EMBL/GenBank/DDBJ databases">
        <title>Comparative genomics, transcriptomics and evolutionary studies reveal genomic signatures of adaptation to plant cell wall in hemibiotrophic fungi.</title>
        <authorList>
            <consortium name="DOE Joint Genome Institute"/>
            <person name="Baroncelli R."/>
            <person name="Diaz J.F."/>
            <person name="Benocci T."/>
            <person name="Peng M."/>
            <person name="Battaglia E."/>
            <person name="Haridas S."/>
            <person name="Andreopoulos W."/>
            <person name="Labutti K."/>
            <person name="Pangilinan J."/>
            <person name="Floch G.L."/>
            <person name="Makela M.R."/>
            <person name="Henrissat B."/>
            <person name="Grigoriev I.V."/>
            <person name="Crouch J.A."/>
            <person name="De Vries R.P."/>
            <person name="Sukno S.A."/>
            <person name="Thon M.R."/>
        </authorList>
    </citation>
    <scope>NUCLEOTIDE SEQUENCE</scope>
    <source>
        <strain evidence="1">MAFF235873</strain>
    </source>
</reference>
<keyword evidence="2" id="KW-1185">Reference proteome</keyword>
<organism evidence="1 2">
    <name type="scientific">Colletotrichum zoysiae</name>
    <dbReference type="NCBI Taxonomy" id="1216348"/>
    <lineage>
        <taxon>Eukaryota</taxon>
        <taxon>Fungi</taxon>
        <taxon>Dikarya</taxon>
        <taxon>Ascomycota</taxon>
        <taxon>Pezizomycotina</taxon>
        <taxon>Sordariomycetes</taxon>
        <taxon>Hypocreomycetidae</taxon>
        <taxon>Glomerellales</taxon>
        <taxon>Glomerellaceae</taxon>
        <taxon>Colletotrichum</taxon>
        <taxon>Colletotrichum graminicola species complex</taxon>
    </lineage>
</organism>
<name>A0AAD9H7Z1_9PEZI</name>
<proteinExistence type="predicted"/>
<accession>A0AAD9H7Z1</accession>
<comment type="caution">
    <text evidence="1">The sequence shown here is derived from an EMBL/GenBank/DDBJ whole genome shotgun (WGS) entry which is preliminary data.</text>
</comment>
<dbReference type="Proteomes" id="UP001232148">
    <property type="component" value="Unassembled WGS sequence"/>
</dbReference>
<dbReference type="AlphaFoldDB" id="A0AAD9H7Z1"/>
<gene>
    <name evidence="1" type="ORF">LX32DRAFT_644612</name>
</gene>
<evidence type="ECO:0000313" key="2">
    <source>
        <dbReference type="Proteomes" id="UP001232148"/>
    </source>
</evidence>
<protein>
    <submittedName>
        <fullName evidence="1">Uncharacterized protein</fullName>
    </submittedName>
</protein>
<sequence length="168" mass="18049">MSTWAMLTKMRLQGSRIGKETNGSCRLPILPTDDISPSKSRIMPGIYRDALVQRRLVWRGLVGCVSQPLFAPSFAVTSEGMFSAIPNNAACRPRKRPDTGSASGPHCSMHTGPGTCCCLSPEPRQKQLPISGQHIEESHAILRRGGPVNVKESCLVDAAALNLGGAIR</sequence>